<feature type="transmembrane region" description="Helical" evidence="2">
    <location>
        <begin position="88"/>
        <end position="109"/>
    </location>
</feature>
<dbReference type="InterPro" id="IPR050811">
    <property type="entry name" value="Phosphate_ABC_transporter"/>
</dbReference>
<evidence type="ECO:0000313" key="5">
    <source>
        <dbReference type="Proteomes" id="UP000707731"/>
    </source>
</evidence>
<keyword evidence="2" id="KW-0472">Membrane</keyword>
<dbReference type="Proteomes" id="UP000707731">
    <property type="component" value="Unassembled WGS sequence"/>
</dbReference>
<keyword evidence="1" id="KW-0732">Signal</keyword>
<accession>A0ABS0DAT0</accession>
<sequence>MAVTELSDQALRDCLDEHSGIAVREENGGRVGVIDLPKVPLNRGEHYKILAILDRAARAPEHEQPVLEGNLRGGRIAETRSRTGVPRAMVVLTGFLVAVIVGQFAVAMVEEPPMPLDCAAGAVNLTGSSAFEPVIREAAGQYEKRCRDVRFTYDFDGTERGLDRLSEVGPDGAVVAFGDGPKGPGYTAFRARAVALAVYGVFVHAEVAVDDLTVAQVRDIYQGRVTNWRELGGPDLPVVVVDRVPGSGSRAIFADALLDGTQQLREHRSCRSLENTEGTYCVASVTRDMHDAVRDIPGAIGYSELAEARRAGMRVIALGGVAPDRQAAVDGDYPFWGVEYVYTHGDPPVGSAIASFLHYITVGPGTEVLRALGNEPCSGRAVDPGTCAPRS</sequence>
<evidence type="ECO:0000256" key="1">
    <source>
        <dbReference type="ARBA" id="ARBA00022729"/>
    </source>
</evidence>
<keyword evidence="2" id="KW-1133">Transmembrane helix</keyword>
<evidence type="ECO:0000256" key="2">
    <source>
        <dbReference type="SAM" id="Phobius"/>
    </source>
</evidence>
<dbReference type="EMBL" id="JADLQN010000001">
    <property type="protein sequence ID" value="MBF6354737.1"/>
    <property type="molecule type" value="Genomic_DNA"/>
</dbReference>
<dbReference type="Gene3D" id="3.40.190.10">
    <property type="entry name" value="Periplasmic binding protein-like II"/>
    <property type="match status" value="2"/>
</dbReference>
<dbReference type="InterPro" id="IPR024370">
    <property type="entry name" value="PBP_domain"/>
</dbReference>
<proteinExistence type="predicted"/>
<protein>
    <submittedName>
        <fullName evidence="4">Substrate-binding domain-containing protein</fullName>
    </submittedName>
</protein>
<dbReference type="SUPFAM" id="SSF53850">
    <property type="entry name" value="Periplasmic binding protein-like II"/>
    <property type="match status" value="1"/>
</dbReference>
<evidence type="ECO:0000259" key="3">
    <source>
        <dbReference type="Pfam" id="PF12849"/>
    </source>
</evidence>
<keyword evidence="5" id="KW-1185">Reference proteome</keyword>
<dbReference type="PANTHER" id="PTHR30570">
    <property type="entry name" value="PERIPLASMIC PHOSPHATE BINDING COMPONENT OF PHOSPHATE ABC TRANSPORTER"/>
    <property type="match status" value="1"/>
</dbReference>
<gene>
    <name evidence="4" type="ORF">IU449_09300</name>
</gene>
<reference evidence="4 5" key="1">
    <citation type="submission" date="2020-10" db="EMBL/GenBank/DDBJ databases">
        <title>Identification of Nocardia species via Next-generation sequencing and recognition of intraspecies genetic diversity.</title>
        <authorList>
            <person name="Li P."/>
            <person name="Li P."/>
            <person name="Lu B."/>
        </authorList>
    </citation>
    <scope>NUCLEOTIDE SEQUENCE [LARGE SCALE GENOMIC DNA]</scope>
    <source>
        <strain evidence="4 5">BJ06-0143</strain>
    </source>
</reference>
<dbReference type="Pfam" id="PF12849">
    <property type="entry name" value="PBP_like_2"/>
    <property type="match status" value="1"/>
</dbReference>
<comment type="caution">
    <text evidence="4">The sequence shown here is derived from an EMBL/GenBank/DDBJ whole genome shotgun (WGS) entry which is preliminary data.</text>
</comment>
<feature type="domain" description="PBP" evidence="3">
    <location>
        <begin position="118"/>
        <end position="361"/>
    </location>
</feature>
<organism evidence="4 5">
    <name type="scientific">Nocardia higoensis</name>
    <dbReference type="NCBI Taxonomy" id="228599"/>
    <lineage>
        <taxon>Bacteria</taxon>
        <taxon>Bacillati</taxon>
        <taxon>Actinomycetota</taxon>
        <taxon>Actinomycetes</taxon>
        <taxon>Mycobacteriales</taxon>
        <taxon>Nocardiaceae</taxon>
        <taxon>Nocardia</taxon>
    </lineage>
</organism>
<name>A0ABS0DAT0_9NOCA</name>
<keyword evidence="2" id="KW-0812">Transmembrane</keyword>
<dbReference type="PANTHER" id="PTHR30570:SF1">
    <property type="entry name" value="PHOSPHATE-BINDING PROTEIN PSTS"/>
    <property type="match status" value="1"/>
</dbReference>
<evidence type="ECO:0000313" key="4">
    <source>
        <dbReference type="EMBL" id="MBF6354737.1"/>
    </source>
</evidence>